<dbReference type="InterPro" id="IPR003961">
    <property type="entry name" value="FN3_dom"/>
</dbReference>
<dbReference type="InterPro" id="IPR013783">
    <property type="entry name" value="Ig-like_fold"/>
</dbReference>
<protein>
    <recommendedName>
        <fullName evidence="2">Fibronectin type-III domain-containing protein</fullName>
    </recommendedName>
</protein>
<dbReference type="AlphaFoldDB" id="A0A3Q3XI76"/>
<evidence type="ECO:0000313" key="4">
    <source>
        <dbReference type="Proteomes" id="UP000261620"/>
    </source>
</evidence>
<reference evidence="3" key="1">
    <citation type="submission" date="2025-08" db="UniProtKB">
        <authorList>
            <consortium name="Ensembl"/>
        </authorList>
    </citation>
    <scope>IDENTIFICATION</scope>
</reference>
<dbReference type="GO" id="GO:0030198">
    <property type="term" value="P:extracellular matrix organization"/>
    <property type="evidence" value="ECO:0007669"/>
    <property type="project" value="TreeGrafter"/>
</dbReference>
<dbReference type="Pfam" id="PF00041">
    <property type="entry name" value="fn3"/>
    <property type="match status" value="2"/>
</dbReference>
<feature type="region of interest" description="Disordered" evidence="1">
    <location>
        <begin position="419"/>
        <end position="459"/>
    </location>
</feature>
<dbReference type="OMA" id="HHLTFQP"/>
<evidence type="ECO:0000256" key="1">
    <source>
        <dbReference type="SAM" id="MobiDB-lite"/>
    </source>
</evidence>
<dbReference type="PROSITE" id="PS50853">
    <property type="entry name" value="FN3"/>
    <property type="match status" value="2"/>
</dbReference>
<reference evidence="3" key="2">
    <citation type="submission" date="2025-09" db="UniProtKB">
        <authorList>
            <consortium name="Ensembl"/>
        </authorList>
    </citation>
    <scope>IDENTIFICATION</scope>
</reference>
<dbReference type="Proteomes" id="UP000261620">
    <property type="component" value="Unplaced"/>
</dbReference>
<sequence>MKVRINITGDTIVMKFLRTNADTKLEGYILGYGSSMFSRQFIQLPKEGQPYETEFDAEPKYLIAVQPIPTNEVKKQCTGKVELEKPLHLVIGSVTPTSVFLSWGTLLKTPYEGNVMNDCLQDGHYTVRYREKNRKWNYQKCPTSDTVIDNLQPNTLYEFGVQPSSKDGIGVWSKPVIHNMSTPNMDGRFDVNSRSQPKPQKEPQPHIQPTLQPQCEHHQYPQVQPPSVPVLQSQTQPQSKSQPTPQYEPHPQHHLTFQPQSENQQQPQTQPTFQPPPQSPQQPQSISKLILQTQSQALPTSQPTPQYERHPQHHLTFQPQSENQPQPQSPQQPQSTSRPILQTQSQLPPTSEIKPQNEPELTFHPQSENEQQPQTQPTFQSQPQTRQQSQSQPTTKAIHQTQPQGTLEPIFHIQTQHTFKPKLKTQPQPQSRSMPKPQSDHGAQPQPTSQPQPYTPQQNCFHITITPTPVSYLLATRFDINENSTIFRPLPTSEVDIMGKKRYVAPHVIYKTDKKPDEPCSITSALTYFPDDEGSDLNVTGPPRIPPSNLTVVTVEGCPSFIILDWQKSDNDTREYEVVSTTKGPNGKEMSVLTTNQTHTAVENLKPESSYEFTVIPKNELGTGPSSDPVSFSTESAFASNEFLTGKDAIWTQFPFKSDAYSECNGKMFVKRTWYRKFVGIQLCNSLRYKIYLSDSLTGKFYNIGDQTGYGEDHCQFVDSFLDGRTGSQMSADQLPNRLGFYRAMRQEPVSFGQIGGKSHSTYVGWYECGTPIPGKW</sequence>
<feature type="compositionally biased region" description="Low complexity" evidence="1">
    <location>
        <begin position="256"/>
        <end position="272"/>
    </location>
</feature>
<dbReference type="Ensembl" id="ENSMMOT00000026536.1">
    <property type="protein sequence ID" value="ENSMMOP00000026094.1"/>
    <property type="gene ID" value="ENSMMOG00000019788.1"/>
</dbReference>
<evidence type="ECO:0000259" key="2">
    <source>
        <dbReference type="PROSITE" id="PS50853"/>
    </source>
</evidence>
<feature type="domain" description="Fibronectin type-III" evidence="2">
    <location>
        <begin position="85"/>
        <end position="185"/>
    </location>
</feature>
<organism evidence="3 4">
    <name type="scientific">Mola mola</name>
    <name type="common">Ocean sunfish</name>
    <name type="synonym">Tetraodon mola</name>
    <dbReference type="NCBI Taxonomy" id="94237"/>
    <lineage>
        <taxon>Eukaryota</taxon>
        <taxon>Metazoa</taxon>
        <taxon>Chordata</taxon>
        <taxon>Craniata</taxon>
        <taxon>Vertebrata</taxon>
        <taxon>Euteleostomi</taxon>
        <taxon>Actinopterygii</taxon>
        <taxon>Neopterygii</taxon>
        <taxon>Teleostei</taxon>
        <taxon>Neoteleostei</taxon>
        <taxon>Acanthomorphata</taxon>
        <taxon>Eupercaria</taxon>
        <taxon>Tetraodontiformes</taxon>
        <taxon>Molidae</taxon>
        <taxon>Mola</taxon>
    </lineage>
</organism>
<feature type="domain" description="Fibronectin type-III" evidence="2">
    <location>
        <begin position="546"/>
        <end position="637"/>
    </location>
</feature>
<dbReference type="InterPro" id="IPR049109">
    <property type="entry name" value="TARSH/FNDC1_C"/>
</dbReference>
<feature type="compositionally biased region" description="Low complexity" evidence="1">
    <location>
        <begin position="229"/>
        <end position="245"/>
    </location>
</feature>
<proteinExistence type="predicted"/>
<keyword evidence="4" id="KW-1185">Reference proteome</keyword>
<feature type="compositionally biased region" description="Low complexity" evidence="1">
    <location>
        <begin position="365"/>
        <end position="395"/>
    </location>
</feature>
<dbReference type="SMART" id="SM00060">
    <property type="entry name" value="FN3"/>
    <property type="match status" value="2"/>
</dbReference>
<feature type="compositionally biased region" description="Polar residues" evidence="1">
    <location>
        <begin position="286"/>
        <end position="305"/>
    </location>
</feature>
<feature type="compositionally biased region" description="Low complexity" evidence="1">
    <location>
        <begin position="318"/>
        <end position="339"/>
    </location>
</feature>
<dbReference type="InterPro" id="IPR036116">
    <property type="entry name" value="FN3_sf"/>
</dbReference>
<accession>A0A3Q3XI76</accession>
<dbReference type="PANTHER" id="PTHR23197">
    <property type="entry name" value="TARSH-RELATED FIBRONECTIN DOMAIN-CONTAINING"/>
    <property type="match status" value="1"/>
</dbReference>
<dbReference type="Gene3D" id="2.60.40.10">
    <property type="entry name" value="Immunoglobulins"/>
    <property type="match status" value="2"/>
</dbReference>
<feature type="region of interest" description="Disordered" evidence="1">
    <location>
        <begin position="180"/>
        <end position="402"/>
    </location>
</feature>
<dbReference type="SUPFAM" id="SSF49265">
    <property type="entry name" value="Fibronectin type III"/>
    <property type="match status" value="2"/>
</dbReference>
<feature type="compositionally biased region" description="Polar residues" evidence="1">
    <location>
        <begin position="340"/>
        <end position="349"/>
    </location>
</feature>
<dbReference type="PANTHER" id="PTHR23197:SF10">
    <property type="entry name" value="TARGET OF NESH-SH3"/>
    <property type="match status" value="1"/>
</dbReference>
<evidence type="ECO:0000313" key="3">
    <source>
        <dbReference type="Ensembl" id="ENSMMOP00000026094.1"/>
    </source>
</evidence>
<name>A0A3Q3XI76_MOLML</name>
<dbReference type="GO" id="GO:0010811">
    <property type="term" value="P:positive regulation of cell-substrate adhesion"/>
    <property type="evidence" value="ECO:0007669"/>
    <property type="project" value="TreeGrafter"/>
</dbReference>
<dbReference type="Pfam" id="PF21731">
    <property type="entry name" value="TARSH_C"/>
    <property type="match status" value="1"/>
</dbReference>
<dbReference type="CDD" id="cd00063">
    <property type="entry name" value="FN3"/>
    <property type="match status" value="2"/>
</dbReference>